<dbReference type="Proteomes" id="UP001238088">
    <property type="component" value="Unassembled WGS sequence"/>
</dbReference>
<comment type="caution">
    <text evidence="1">The sequence shown here is derived from an EMBL/GenBank/DDBJ whole genome shotgun (WGS) entry which is preliminary data.</text>
</comment>
<reference evidence="1 2" key="1">
    <citation type="submission" date="2023-07" db="EMBL/GenBank/DDBJ databases">
        <title>Genomic Encyclopedia of Type Strains, Phase IV (KMG-IV): sequencing the most valuable type-strain genomes for metagenomic binning, comparative biology and taxonomic classification.</title>
        <authorList>
            <person name="Goeker M."/>
        </authorList>
    </citation>
    <scope>NUCLEOTIDE SEQUENCE [LARGE SCALE GENOMIC DNA]</scope>
    <source>
        <strain evidence="1 2">DSM 23494</strain>
    </source>
</reference>
<sequence>MRANNTFLYPSSIWLVKRLKVSKARTDRVCDVCQIGVYQNDDFPGEYLKFNLTKVLCVRCAFRFVSHPVFKGFHTLTYDEVMSSDFKGMLLFKKLREVYKFDHIYKELVREDRQNEKRILMDAAFDTPSGHYEKVKLYAKHATFYNDPYIKFVLDRMEREE</sequence>
<proteinExistence type="predicted"/>
<evidence type="ECO:0000313" key="1">
    <source>
        <dbReference type="EMBL" id="MDQ0271137.1"/>
    </source>
</evidence>
<dbReference type="EMBL" id="JAUSUB010000013">
    <property type="protein sequence ID" value="MDQ0271137.1"/>
    <property type="molecule type" value="Genomic_DNA"/>
</dbReference>
<protein>
    <submittedName>
        <fullName evidence="1">Uncharacterized protein</fullName>
    </submittedName>
</protein>
<evidence type="ECO:0000313" key="2">
    <source>
        <dbReference type="Proteomes" id="UP001238088"/>
    </source>
</evidence>
<name>A0ABU0AIQ4_9BACI</name>
<keyword evidence="2" id="KW-1185">Reference proteome</keyword>
<dbReference type="RefSeq" id="WP_307476119.1">
    <property type="nucleotide sequence ID" value="NZ_JAUSUB010000013.1"/>
</dbReference>
<organism evidence="1 2">
    <name type="scientific">Cytobacillus purgationiresistens</name>
    <dbReference type="NCBI Taxonomy" id="863449"/>
    <lineage>
        <taxon>Bacteria</taxon>
        <taxon>Bacillati</taxon>
        <taxon>Bacillota</taxon>
        <taxon>Bacilli</taxon>
        <taxon>Bacillales</taxon>
        <taxon>Bacillaceae</taxon>
        <taxon>Cytobacillus</taxon>
    </lineage>
</organism>
<gene>
    <name evidence="1" type="ORF">J2S17_003025</name>
</gene>
<accession>A0ABU0AIQ4</accession>